<evidence type="ECO:0000256" key="1">
    <source>
        <dbReference type="ARBA" id="ARBA00022679"/>
    </source>
</evidence>
<dbReference type="Proteomes" id="UP001596138">
    <property type="component" value="Unassembled WGS sequence"/>
</dbReference>
<feature type="transmembrane region" description="Helical" evidence="5">
    <location>
        <begin position="120"/>
        <end position="138"/>
    </location>
</feature>
<dbReference type="SUPFAM" id="SSF55874">
    <property type="entry name" value="ATPase domain of HSP90 chaperone/DNA topoisomerase II/histidine kinase"/>
    <property type="match status" value="1"/>
</dbReference>
<feature type="compositionally biased region" description="Basic and acidic residues" evidence="4">
    <location>
        <begin position="457"/>
        <end position="466"/>
    </location>
</feature>
<dbReference type="PANTHER" id="PTHR24421:SF61">
    <property type="entry name" value="OXYGEN SENSOR HISTIDINE KINASE NREB"/>
    <property type="match status" value="1"/>
</dbReference>
<dbReference type="InterPro" id="IPR007168">
    <property type="entry name" value="Phageshock_PspC_N"/>
</dbReference>
<dbReference type="Pfam" id="PF04024">
    <property type="entry name" value="PspC"/>
    <property type="match status" value="1"/>
</dbReference>
<dbReference type="InterPro" id="IPR036890">
    <property type="entry name" value="HATPase_C_sf"/>
</dbReference>
<protein>
    <submittedName>
        <fullName evidence="8">PspC domain-containing protein</fullName>
    </submittedName>
</protein>
<gene>
    <name evidence="8" type="ORF">ACFQGU_05455</name>
</gene>
<evidence type="ECO:0000256" key="3">
    <source>
        <dbReference type="ARBA" id="ARBA00023012"/>
    </source>
</evidence>
<feature type="compositionally biased region" description="Pro residues" evidence="4">
    <location>
        <begin position="1"/>
        <end position="19"/>
    </location>
</feature>
<keyword evidence="5" id="KW-0472">Membrane</keyword>
<dbReference type="EMBL" id="JBHSTI010000008">
    <property type="protein sequence ID" value="MFC6237312.1"/>
    <property type="molecule type" value="Genomic_DNA"/>
</dbReference>
<dbReference type="InterPro" id="IPR050482">
    <property type="entry name" value="Sensor_HK_TwoCompSys"/>
</dbReference>
<evidence type="ECO:0000313" key="8">
    <source>
        <dbReference type="EMBL" id="MFC6237312.1"/>
    </source>
</evidence>
<evidence type="ECO:0000259" key="6">
    <source>
        <dbReference type="Pfam" id="PF02518"/>
    </source>
</evidence>
<dbReference type="Pfam" id="PF02518">
    <property type="entry name" value="HATPase_c"/>
    <property type="match status" value="1"/>
</dbReference>
<dbReference type="RefSeq" id="WP_386764506.1">
    <property type="nucleotide sequence ID" value="NZ_JBHSTI010000008.1"/>
</dbReference>
<feature type="compositionally biased region" description="Pro residues" evidence="4">
    <location>
        <begin position="433"/>
        <end position="454"/>
    </location>
</feature>
<feature type="transmembrane region" description="Helical" evidence="5">
    <location>
        <begin position="53"/>
        <end position="75"/>
    </location>
</feature>
<dbReference type="InterPro" id="IPR003594">
    <property type="entry name" value="HATPase_dom"/>
</dbReference>
<feature type="region of interest" description="Disordered" evidence="4">
    <location>
        <begin position="1"/>
        <end position="21"/>
    </location>
</feature>
<feature type="domain" description="Histidine kinase/HSP90-like ATPase" evidence="6">
    <location>
        <begin position="326"/>
        <end position="414"/>
    </location>
</feature>
<sequence length="466" mass="48563">MGAVSIPPPPPARPAPGPRPRTRAVRLRRGRLLGGVCSGLAEHVGWQVTWVRVAFVVLALFGGFGIALYAAYWAWLPLAAADGSVADRAENGRDLAGVLGLAALALGVVLFLAARGADVTTSWIVPLLLGGAGVAVLWRQSDDSRRSELIAGVNASARATTRTALRNSYPRIGLGVALVVLGALGVVASQGDLGASLRGLAAAILALVGIGLVLLPFGLGWWRDLASERRARIRSEERAEVAAQVHDSVLQTLTLIQRAAHDPDEVVRLARTEERALRRWLYTPTADPTSTLVGALEAEVATVEGMFACAVEVVHVGDVPRDDRVDALVAATREAVVNAAKHAGGQVSVYVECGRDEVEVFVRDRGPGFDPDAVADDRLGLRESVVGRMARAGGTATIRSAPGEGAEVALTLPMSLGAKPLLVAPDATAPSAGWPPPAPASALAPPQPAAPTYPAPLEHDPRRSTP</sequence>
<proteinExistence type="predicted"/>
<reference evidence="9" key="1">
    <citation type="journal article" date="2019" name="Int. J. Syst. Evol. Microbiol.">
        <title>The Global Catalogue of Microorganisms (GCM) 10K type strain sequencing project: providing services to taxonomists for standard genome sequencing and annotation.</title>
        <authorList>
            <consortium name="The Broad Institute Genomics Platform"/>
            <consortium name="The Broad Institute Genome Sequencing Center for Infectious Disease"/>
            <person name="Wu L."/>
            <person name="Ma J."/>
        </authorList>
    </citation>
    <scope>NUCLEOTIDE SEQUENCE [LARGE SCALE GENOMIC DNA]</scope>
    <source>
        <strain evidence="9">CGMCC 4.7317</strain>
    </source>
</reference>
<keyword evidence="9" id="KW-1185">Reference proteome</keyword>
<accession>A0ABW1SZ42</accession>
<keyword evidence="2" id="KW-0418">Kinase</keyword>
<dbReference type="Gene3D" id="3.30.565.10">
    <property type="entry name" value="Histidine kinase-like ATPase, C-terminal domain"/>
    <property type="match status" value="1"/>
</dbReference>
<dbReference type="CDD" id="cd16917">
    <property type="entry name" value="HATPase_UhpB-NarQ-NarX-like"/>
    <property type="match status" value="1"/>
</dbReference>
<evidence type="ECO:0000256" key="4">
    <source>
        <dbReference type="SAM" id="MobiDB-lite"/>
    </source>
</evidence>
<keyword evidence="5" id="KW-0812">Transmembrane</keyword>
<feature type="domain" description="Phage shock protein PspC N-terminal" evidence="7">
    <location>
        <begin position="23"/>
        <end position="78"/>
    </location>
</feature>
<keyword evidence="1" id="KW-0808">Transferase</keyword>
<organism evidence="8 9">
    <name type="scientific">Longivirga aurantiaca</name>
    <dbReference type="NCBI Taxonomy" id="1837743"/>
    <lineage>
        <taxon>Bacteria</taxon>
        <taxon>Bacillati</taxon>
        <taxon>Actinomycetota</taxon>
        <taxon>Actinomycetes</taxon>
        <taxon>Sporichthyales</taxon>
        <taxon>Sporichthyaceae</taxon>
        <taxon>Longivirga</taxon>
    </lineage>
</organism>
<feature type="region of interest" description="Disordered" evidence="4">
    <location>
        <begin position="425"/>
        <end position="466"/>
    </location>
</feature>
<evidence type="ECO:0000256" key="5">
    <source>
        <dbReference type="SAM" id="Phobius"/>
    </source>
</evidence>
<evidence type="ECO:0000256" key="2">
    <source>
        <dbReference type="ARBA" id="ARBA00022777"/>
    </source>
</evidence>
<feature type="transmembrane region" description="Helical" evidence="5">
    <location>
        <begin position="95"/>
        <end position="114"/>
    </location>
</feature>
<evidence type="ECO:0000313" key="9">
    <source>
        <dbReference type="Proteomes" id="UP001596138"/>
    </source>
</evidence>
<evidence type="ECO:0000259" key="7">
    <source>
        <dbReference type="Pfam" id="PF04024"/>
    </source>
</evidence>
<keyword evidence="5" id="KW-1133">Transmembrane helix</keyword>
<feature type="transmembrane region" description="Helical" evidence="5">
    <location>
        <begin position="168"/>
        <end position="188"/>
    </location>
</feature>
<feature type="transmembrane region" description="Helical" evidence="5">
    <location>
        <begin position="200"/>
        <end position="222"/>
    </location>
</feature>
<name>A0ABW1SZ42_9ACTN</name>
<keyword evidence="3" id="KW-0902">Two-component regulatory system</keyword>
<comment type="caution">
    <text evidence="8">The sequence shown here is derived from an EMBL/GenBank/DDBJ whole genome shotgun (WGS) entry which is preliminary data.</text>
</comment>
<dbReference type="PANTHER" id="PTHR24421">
    <property type="entry name" value="NITRATE/NITRITE SENSOR PROTEIN NARX-RELATED"/>
    <property type="match status" value="1"/>
</dbReference>